<name>A0A0E9UD69_ANGAN</name>
<reference evidence="1" key="2">
    <citation type="journal article" date="2015" name="Fish Shellfish Immunol.">
        <title>Early steps in the European eel (Anguilla anguilla)-Vibrio vulnificus interaction in the gills: Role of the RtxA13 toxin.</title>
        <authorList>
            <person name="Callol A."/>
            <person name="Pajuelo D."/>
            <person name="Ebbesson L."/>
            <person name="Teles M."/>
            <person name="MacKenzie S."/>
            <person name="Amaro C."/>
        </authorList>
    </citation>
    <scope>NUCLEOTIDE SEQUENCE</scope>
</reference>
<evidence type="ECO:0000313" key="1">
    <source>
        <dbReference type="EMBL" id="JAH62893.1"/>
    </source>
</evidence>
<organism evidence="1">
    <name type="scientific">Anguilla anguilla</name>
    <name type="common">European freshwater eel</name>
    <name type="synonym">Muraena anguilla</name>
    <dbReference type="NCBI Taxonomy" id="7936"/>
    <lineage>
        <taxon>Eukaryota</taxon>
        <taxon>Metazoa</taxon>
        <taxon>Chordata</taxon>
        <taxon>Craniata</taxon>
        <taxon>Vertebrata</taxon>
        <taxon>Euteleostomi</taxon>
        <taxon>Actinopterygii</taxon>
        <taxon>Neopterygii</taxon>
        <taxon>Teleostei</taxon>
        <taxon>Anguilliformes</taxon>
        <taxon>Anguillidae</taxon>
        <taxon>Anguilla</taxon>
    </lineage>
</organism>
<dbReference type="EMBL" id="GBXM01045684">
    <property type="protein sequence ID" value="JAH62893.1"/>
    <property type="molecule type" value="Transcribed_RNA"/>
</dbReference>
<proteinExistence type="predicted"/>
<dbReference type="AlphaFoldDB" id="A0A0E9UD69"/>
<sequence length="18" mass="1941">MGLDPSPELPPVPLLLRP</sequence>
<reference evidence="1" key="1">
    <citation type="submission" date="2014-11" db="EMBL/GenBank/DDBJ databases">
        <authorList>
            <person name="Amaro Gonzalez C."/>
        </authorList>
    </citation>
    <scope>NUCLEOTIDE SEQUENCE</scope>
</reference>
<protein>
    <submittedName>
        <fullName evidence="1">Uncharacterized protein</fullName>
    </submittedName>
</protein>
<accession>A0A0E9UD69</accession>